<dbReference type="EC" id="2.7.1.-" evidence="6"/>
<proteinExistence type="inferred from homology"/>
<dbReference type="Proteomes" id="UP001634747">
    <property type="component" value="Unassembled WGS sequence"/>
</dbReference>
<evidence type="ECO:0000256" key="1">
    <source>
        <dbReference type="ARBA" id="ARBA00010688"/>
    </source>
</evidence>
<organism evidence="6 7">
    <name type="scientific">Terriglobus aquaticus</name>
    <dbReference type="NCBI Taxonomy" id="940139"/>
    <lineage>
        <taxon>Bacteria</taxon>
        <taxon>Pseudomonadati</taxon>
        <taxon>Acidobacteriota</taxon>
        <taxon>Terriglobia</taxon>
        <taxon>Terriglobales</taxon>
        <taxon>Acidobacteriaceae</taxon>
        <taxon>Terriglobus</taxon>
    </lineage>
</organism>
<dbReference type="PANTHER" id="PTHR10584:SF167">
    <property type="entry name" value="PFKB DOMAIN PROTEIN"/>
    <property type="match status" value="1"/>
</dbReference>
<keyword evidence="2 4" id="KW-0808">Transferase</keyword>
<evidence type="ECO:0000313" key="7">
    <source>
        <dbReference type="Proteomes" id="UP001634747"/>
    </source>
</evidence>
<dbReference type="EMBL" id="JBJYXY010000001">
    <property type="protein sequence ID" value="MFN2977427.1"/>
    <property type="molecule type" value="Genomic_DNA"/>
</dbReference>
<dbReference type="InterPro" id="IPR002139">
    <property type="entry name" value="Ribo/fructo_kinase"/>
</dbReference>
<comment type="similarity">
    <text evidence="1 4">Belongs to the carbohydrate kinase PfkB family.</text>
</comment>
<evidence type="ECO:0000256" key="4">
    <source>
        <dbReference type="RuleBase" id="RU003704"/>
    </source>
</evidence>
<keyword evidence="7" id="KW-1185">Reference proteome</keyword>
<dbReference type="PRINTS" id="PR00990">
    <property type="entry name" value="RIBOKINASE"/>
</dbReference>
<dbReference type="InterPro" id="IPR029056">
    <property type="entry name" value="Ribokinase-like"/>
</dbReference>
<evidence type="ECO:0000259" key="5">
    <source>
        <dbReference type="Pfam" id="PF00294"/>
    </source>
</evidence>
<gene>
    <name evidence="6" type="ORF">ACK2TP_16770</name>
</gene>
<evidence type="ECO:0000256" key="2">
    <source>
        <dbReference type="ARBA" id="ARBA00022679"/>
    </source>
</evidence>
<accession>A0ABW9KNR5</accession>
<reference evidence="6 7" key="1">
    <citation type="submission" date="2024-12" db="EMBL/GenBank/DDBJ databases">
        <authorList>
            <person name="Lee Y."/>
        </authorList>
    </citation>
    <scope>NUCLEOTIDE SEQUENCE [LARGE SCALE GENOMIC DNA]</scope>
    <source>
        <strain evidence="6 7">03SUJ4</strain>
    </source>
</reference>
<dbReference type="SUPFAM" id="SSF53613">
    <property type="entry name" value="Ribokinase-like"/>
    <property type="match status" value="1"/>
</dbReference>
<dbReference type="RefSeq" id="WP_263414411.1">
    <property type="nucleotide sequence ID" value="NZ_BAABBH010000001.1"/>
</dbReference>
<dbReference type="PROSITE" id="PS00584">
    <property type="entry name" value="PFKB_KINASES_2"/>
    <property type="match status" value="1"/>
</dbReference>
<evidence type="ECO:0000256" key="3">
    <source>
        <dbReference type="ARBA" id="ARBA00022777"/>
    </source>
</evidence>
<comment type="caution">
    <text evidence="6">The sequence shown here is derived from an EMBL/GenBank/DDBJ whole genome shotgun (WGS) entry which is preliminary data.</text>
</comment>
<evidence type="ECO:0000313" key="6">
    <source>
        <dbReference type="EMBL" id="MFN2977427.1"/>
    </source>
</evidence>
<dbReference type="GO" id="GO:0016301">
    <property type="term" value="F:kinase activity"/>
    <property type="evidence" value="ECO:0007669"/>
    <property type="project" value="UniProtKB-KW"/>
</dbReference>
<dbReference type="Pfam" id="PF00294">
    <property type="entry name" value="PfkB"/>
    <property type="match status" value="1"/>
</dbReference>
<keyword evidence="3 4" id="KW-0418">Kinase</keyword>
<name>A0ABW9KNR5_9BACT</name>
<dbReference type="InterPro" id="IPR011611">
    <property type="entry name" value="PfkB_dom"/>
</dbReference>
<dbReference type="CDD" id="cd01166">
    <property type="entry name" value="KdgK"/>
    <property type="match status" value="1"/>
</dbReference>
<protein>
    <submittedName>
        <fullName evidence="6">Carbohydrate kinase family protein</fullName>
        <ecNumber evidence="6">2.7.1.-</ecNumber>
    </submittedName>
</protein>
<dbReference type="InterPro" id="IPR002173">
    <property type="entry name" value="Carboh/pur_kinase_PfkB_CS"/>
</dbReference>
<dbReference type="PANTHER" id="PTHR10584">
    <property type="entry name" value="SUGAR KINASE"/>
    <property type="match status" value="1"/>
</dbReference>
<sequence>MSATTAKPLDISIIGETNLDLILYGLPETMPLERELLGTDFRLTLGGSSSILAHNLATLGSRVGFSSLVGDDEMGHIALDRLREAGVDTSHVLTRSGQRSGVTLLLPHGRQRHILTYAGVMADLSVDQLDREFVHSARHLHLSSLFLQTALHAGLPALLDDVKAGGMTVSLDTNDDPDDTWAGILPDVLQRTDILLPNEDEVLRITRTNSVEAALDALRDIVPTVVVKCGARGALIQHGNERQWAAPTPVQSVDTIGAGDSFDAGFLHAWLHGATVAEAAEFGNRTGALSVLRPGGTEAFRDRDLREQFLATGRAPNAQATP</sequence>
<dbReference type="Gene3D" id="3.40.1190.20">
    <property type="match status" value="1"/>
</dbReference>
<feature type="domain" description="Carbohydrate kinase PfkB" evidence="5">
    <location>
        <begin position="11"/>
        <end position="298"/>
    </location>
</feature>